<dbReference type="RefSeq" id="WP_263996709.1">
    <property type="nucleotide sequence ID" value="NZ_JACKVK010000008.1"/>
</dbReference>
<organism evidence="3 4">
    <name type="scientific">Mycobacterium yunnanensis</name>
    <dbReference type="NCBI Taxonomy" id="368477"/>
    <lineage>
        <taxon>Bacteria</taxon>
        <taxon>Bacillati</taxon>
        <taxon>Actinomycetota</taxon>
        <taxon>Actinomycetes</taxon>
        <taxon>Mycobacteriales</taxon>
        <taxon>Mycobacteriaceae</taxon>
        <taxon>Mycobacterium</taxon>
    </lineage>
</organism>
<evidence type="ECO:0000256" key="2">
    <source>
        <dbReference type="SAM" id="Phobius"/>
    </source>
</evidence>
<gene>
    <name evidence="3" type="ORF">H7K45_15545</name>
</gene>
<comment type="caution">
    <text evidence="3">The sequence shown here is derived from an EMBL/GenBank/DDBJ whole genome shotgun (WGS) entry which is preliminary data.</text>
</comment>
<keyword evidence="2" id="KW-0472">Membrane</keyword>
<evidence type="ECO:0000313" key="3">
    <source>
        <dbReference type="EMBL" id="MCV7421963.1"/>
    </source>
</evidence>
<dbReference type="Proteomes" id="UP001141629">
    <property type="component" value="Unassembled WGS sequence"/>
</dbReference>
<dbReference type="PANTHER" id="PTHR32309">
    <property type="entry name" value="TYROSINE-PROTEIN KINASE"/>
    <property type="match status" value="1"/>
</dbReference>
<reference evidence="3" key="2">
    <citation type="journal article" date="2022" name="BMC Genomics">
        <title>Comparative genome analysis of mycobacteria focusing on tRNA and non-coding RNA.</title>
        <authorList>
            <person name="Behra P.R.K."/>
            <person name="Pettersson B.M.F."/>
            <person name="Ramesh M."/>
            <person name="Das S."/>
            <person name="Dasgupta S."/>
            <person name="Kirsebom L.A."/>
        </authorList>
    </citation>
    <scope>NUCLEOTIDE SEQUENCE</scope>
    <source>
        <strain evidence="3">DSM 44838</strain>
    </source>
</reference>
<proteinExistence type="predicted"/>
<protein>
    <recommendedName>
        <fullName evidence="5">Capsular polysaccharide biosynthesis protein</fullName>
    </recommendedName>
</protein>
<dbReference type="EMBL" id="JACKVK010000008">
    <property type="protein sequence ID" value="MCV7421963.1"/>
    <property type="molecule type" value="Genomic_DNA"/>
</dbReference>
<keyword evidence="4" id="KW-1185">Reference proteome</keyword>
<evidence type="ECO:0008006" key="5">
    <source>
        <dbReference type="Google" id="ProtNLM"/>
    </source>
</evidence>
<name>A0A9X2YM81_9MYCO</name>
<dbReference type="PANTHER" id="PTHR32309:SF31">
    <property type="entry name" value="CAPSULAR EXOPOLYSACCHARIDE FAMILY"/>
    <property type="match status" value="1"/>
</dbReference>
<reference evidence="3" key="1">
    <citation type="submission" date="2020-07" db="EMBL/GenBank/DDBJ databases">
        <authorList>
            <person name="Pettersson B.M.F."/>
            <person name="Behra P.R.K."/>
            <person name="Ramesh M."/>
            <person name="Das S."/>
            <person name="Dasgupta S."/>
            <person name="Kirsebom L.A."/>
        </authorList>
    </citation>
    <scope>NUCLEOTIDE SEQUENCE</scope>
    <source>
        <strain evidence="3">DSM 44838</strain>
    </source>
</reference>
<keyword evidence="2" id="KW-1133">Transmembrane helix</keyword>
<dbReference type="AlphaFoldDB" id="A0A9X2YM81"/>
<evidence type="ECO:0000256" key="1">
    <source>
        <dbReference type="SAM" id="MobiDB-lite"/>
    </source>
</evidence>
<keyword evidence="2" id="KW-0812">Transmembrane</keyword>
<sequence length="233" mass="23615">MESMTKVRRRLSWVLICVLVGLALGVGYAYTTGGGYRATARLFVSTSATDAIAAAQGDIAGQSRVKTYAALATGQLLLERAAQRAHSGVDASYIADRLTVVPIPGTVILEIDVTGDDAKFAAGLADAVATELTELATEMETPINGGPRAQGLLTIQPASSGIVKIGQIAAKPVVAGGMLGLLAGLLVAALVPSRTMKAPSTARHASPDAARGAPSSNGSRPGGRKIIATPSAN</sequence>
<dbReference type="InterPro" id="IPR050445">
    <property type="entry name" value="Bact_polysacc_biosynth/exp"/>
</dbReference>
<evidence type="ECO:0000313" key="4">
    <source>
        <dbReference type="Proteomes" id="UP001141629"/>
    </source>
</evidence>
<accession>A0A9X2YM81</accession>
<feature type="region of interest" description="Disordered" evidence="1">
    <location>
        <begin position="198"/>
        <end position="233"/>
    </location>
</feature>
<feature type="transmembrane region" description="Helical" evidence="2">
    <location>
        <begin position="173"/>
        <end position="191"/>
    </location>
</feature>